<protein>
    <recommendedName>
        <fullName evidence="4">PPPDE domain-containing protein</fullName>
    </recommendedName>
</protein>
<dbReference type="PROSITE" id="PS51858">
    <property type="entry name" value="PPPDE"/>
    <property type="match status" value="1"/>
</dbReference>
<dbReference type="AlphaFoldDB" id="A0A9W9CYT4"/>
<evidence type="ECO:0000256" key="2">
    <source>
        <dbReference type="ARBA" id="ARBA00022670"/>
    </source>
</evidence>
<organism evidence="5 6">
    <name type="scientific">Gnomoniopsis smithogilvyi</name>
    <dbReference type="NCBI Taxonomy" id="1191159"/>
    <lineage>
        <taxon>Eukaryota</taxon>
        <taxon>Fungi</taxon>
        <taxon>Dikarya</taxon>
        <taxon>Ascomycota</taxon>
        <taxon>Pezizomycotina</taxon>
        <taxon>Sordariomycetes</taxon>
        <taxon>Sordariomycetidae</taxon>
        <taxon>Diaporthales</taxon>
        <taxon>Gnomoniaceae</taxon>
        <taxon>Gnomoniopsis</taxon>
    </lineage>
</organism>
<evidence type="ECO:0000256" key="3">
    <source>
        <dbReference type="ARBA" id="ARBA00022801"/>
    </source>
</evidence>
<gene>
    <name evidence="5" type="ORF">N0V93_002157</name>
</gene>
<proteinExistence type="inferred from homology"/>
<dbReference type="InterPro" id="IPR042266">
    <property type="entry name" value="PPPDE_sf"/>
</dbReference>
<feature type="domain" description="PPPDE" evidence="4">
    <location>
        <begin position="1"/>
        <end position="67"/>
    </location>
</feature>
<evidence type="ECO:0000313" key="5">
    <source>
        <dbReference type="EMBL" id="KAJ4392953.1"/>
    </source>
</evidence>
<evidence type="ECO:0000256" key="1">
    <source>
        <dbReference type="ARBA" id="ARBA00008140"/>
    </source>
</evidence>
<dbReference type="OrthoDB" id="412286at2759"/>
<comment type="caution">
    <text evidence="5">The sequence shown here is derived from an EMBL/GenBank/DDBJ whole genome shotgun (WGS) entry which is preliminary data.</text>
</comment>
<dbReference type="GO" id="GO:0008233">
    <property type="term" value="F:peptidase activity"/>
    <property type="evidence" value="ECO:0007669"/>
    <property type="project" value="UniProtKB-KW"/>
</dbReference>
<accession>A0A9W9CYT4</accession>
<evidence type="ECO:0000259" key="4">
    <source>
        <dbReference type="PROSITE" id="PS51858"/>
    </source>
</evidence>
<keyword evidence="6" id="KW-1185">Reference proteome</keyword>
<keyword evidence="3" id="KW-0378">Hydrolase</keyword>
<dbReference type="Proteomes" id="UP001140453">
    <property type="component" value="Unassembled WGS sequence"/>
</dbReference>
<dbReference type="EMBL" id="JAPEVB010000002">
    <property type="protein sequence ID" value="KAJ4392953.1"/>
    <property type="molecule type" value="Genomic_DNA"/>
</dbReference>
<keyword evidence="2" id="KW-0645">Protease</keyword>
<comment type="similarity">
    <text evidence="1">Belongs to the DeSI family.</text>
</comment>
<name>A0A9W9CYT4_9PEZI</name>
<evidence type="ECO:0000313" key="6">
    <source>
        <dbReference type="Proteomes" id="UP001140453"/>
    </source>
</evidence>
<dbReference type="Gene3D" id="3.90.1720.30">
    <property type="entry name" value="PPPDE domains"/>
    <property type="match status" value="1"/>
</dbReference>
<reference evidence="5" key="1">
    <citation type="submission" date="2022-10" db="EMBL/GenBank/DDBJ databases">
        <title>Tapping the CABI collections for fungal endophytes: first genome assemblies for Collariella, Neodidymelliopsis, Ascochyta clinopodiicola, Didymella pomorum, Didymosphaeria variabile, Neocosmospora piperis and Neocucurbitaria cava.</title>
        <authorList>
            <person name="Hill R."/>
        </authorList>
    </citation>
    <scope>NUCLEOTIDE SEQUENCE</scope>
    <source>
        <strain evidence="5">IMI 355082</strain>
    </source>
</reference>
<sequence>MEARVIPGAEITESQLKEAAEAVFYRKGNTYHMLTNNCQHFCIDVVTWLHYRYLESVSRDAIKDCEGKGTKPIALRKFIFWTCFTNEGRMAHARAKQATEAEEAATQPSIRTLNRSRVPFPMK</sequence>
<dbReference type="GO" id="GO:0006508">
    <property type="term" value="P:proteolysis"/>
    <property type="evidence" value="ECO:0007669"/>
    <property type="project" value="UniProtKB-KW"/>
</dbReference>
<dbReference type="InterPro" id="IPR008580">
    <property type="entry name" value="PPPDE_dom"/>
</dbReference>